<dbReference type="InterPro" id="IPR045851">
    <property type="entry name" value="AMP-bd_C_sf"/>
</dbReference>
<evidence type="ECO:0000259" key="7">
    <source>
        <dbReference type="Pfam" id="PF16177"/>
    </source>
</evidence>
<dbReference type="InterPro" id="IPR020845">
    <property type="entry name" value="AMP-binding_CS"/>
</dbReference>
<sequence>MPEAKPNQPLWTPSAERVQQTRMSAFMAKVGKPEQDYQSLWQWSVDQPSEFWRSVWEFASLTPALSASQVVLEDSQRMPGARWFPDLKMNFAENLLKACQVEGFDTSKAALVFRDEAGHRTSISYQELYGRVAQCASALKKQGVSIGDRVAGFMPNVPETVIAMLATTSLGAVWSSCSPDFGLQGVLDRFGQIEPKVLITTDGYYYGGKTLDSLSKVSEIIQHLPSLERLVVVGYLNDRLGAADLGDLKSAFSAVSIWSEFLDDQATEICFEPLPFDHPLYVMYSSGTTGVPKCMIHSAGGTLIQHAKELMLHTDVTPSDTIFYYTTCGWMMWNWLVSSLMTGATLVLFDGSPFHPGPEVLWDMAEQESVSIFGTSAKYIAALEKAGVKPGLSHDLSSLKAVLSTGSPLAHESFDYVYRDIKPDVCLSSISGGTDIISCFVLGNPNLAVWRGELQCLGLGMAVSIYDDDGQAVIGEKGELVCEKVFPSMPVGFWNDPDGAKFHKAYFASWPNIWAHGDYGELVRHDHQAHSGMVIHGRSDAVLNPGGVRIGTAEIYRQVEQVDEVIESIAVGQQWQDDVRVVLFVVLKEGIQLTEELVQRIRTTIRQHTTPRHVPAKVIQVADIPRTISGKIVELAVRNVIHNEPVKNTDALKNPEALAYFKNLKELDS</sequence>
<dbReference type="PANTHER" id="PTHR42921">
    <property type="entry name" value="ACETOACETYL-COA SYNTHETASE"/>
    <property type="match status" value="1"/>
</dbReference>
<feature type="domain" description="AMP-dependent synthetase/ligase" evidence="5">
    <location>
        <begin position="107"/>
        <end position="482"/>
    </location>
</feature>
<protein>
    <submittedName>
        <fullName evidence="8">Acetoacetyl-CoA synthetase</fullName>
    </submittedName>
</protein>
<dbReference type="GO" id="GO:0030729">
    <property type="term" value="F:acetoacetate-CoA ligase activity"/>
    <property type="evidence" value="ECO:0007669"/>
    <property type="project" value="InterPro"/>
</dbReference>
<dbReference type="CDD" id="cd05943">
    <property type="entry name" value="AACS"/>
    <property type="match status" value="1"/>
</dbReference>
<evidence type="ECO:0000313" key="8">
    <source>
        <dbReference type="EMBL" id="GLQ32672.1"/>
    </source>
</evidence>
<dbReference type="RefSeq" id="WP_284382748.1">
    <property type="nucleotide sequence ID" value="NZ_BSNM01000016.1"/>
</dbReference>
<evidence type="ECO:0000259" key="6">
    <source>
        <dbReference type="Pfam" id="PF13193"/>
    </source>
</evidence>
<evidence type="ECO:0000259" key="5">
    <source>
        <dbReference type="Pfam" id="PF00501"/>
    </source>
</evidence>
<comment type="similarity">
    <text evidence="1">Belongs to the ATP-dependent AMP-binding enzyme family.</text>
</comment>
<dbReference type="InterPro" id="IPR005914">
    <property type="entry name" value="Acac_CoA_synth"/>
</dbReference>
<gene>
    <name evidence="8" type="ORF">GCM10007876_31510</name>
</gene>
<evidence type="ECO:0000256" key="1">
    <source>
        <dbReference type="ARBA" id="ARBA00006432"/>
    </source>
</evidence>
<dbReference type="SUPFAM" id="SSF56801">
    <property type="entry name" value="Acetyl-CoA synthetase-like"/>
    <property type="match status" value="1"/>
</dbReference>
<dbReference type="Pfam" id="PF13193">
    <property type="entry name" value="AMP-binding_C"/>
    <property type="match status" value="1"/>
</dbReference>
<proteinExistence type="inferred from homology"/>
<dbReference type="Pfam" id="PF16177">
    <property type="entry name" value="ACAS_N"/>
    <property type="match status" value="1"/>
</dbReference>
<dbReference type="NCBIfam" id="NF002937">
    <property type="entry name" value="PRK03584.1"/>
    <property type="match status" value="1"/>
</dbReference>
<dbReference type="NCBIfam" id="TIGR01217">
    <property type="entry name" value="ac_ac_CoA_syn"/>
    <property type="match status" value="1"/>
</dbReference>
<evidence type="ECO:0000256" key="3">
    <source>
        <dbReference type="ARBA" id="ARBA00022741"/>
    </source>
</evidence>
<dbReference type="PROSITE" id="PS00455">
    <property type="entry name" value="AMP_BINDING"/>
    <property type="match status" value="1"/>
</dbReference>
<dbReference type="InterPro" id="IPR000873">
    <property type="entry name" value="AMP-dep_synth/lig_dom"/>
</dbReference>
<feature type="domain" description="Acetyl-coenzyme A synthetase N-terminal" evidence="7">
    <location>
        <begin position="37"/>
        <end position="94"/>
    </location>
</feature>
<reference evidence="8" key="1">
    <citation type="journal article" date="2014" name="Int. J. Syst. Evol. Microbiol.">
        <title>Complete genome sequence of Corynebacterium casei LMG S-19264T (=DSM 44701T), isolated from a smear-ripened cheese.</title>
        <authorList>
            <consortium name="US DOE Joint Genome Institute (JGI-PGF)"/>
            <person name="Walter F."/>
            <person name="Albersmeier A."/>
            <person name="Kalinowski J."/>
            <person name="Ruckert C."/>
        </authorList>
    </citation>
    <scope>NUCLEOTIDE SEQUENCE</scope>
    <source>
        <strain evidence="8">NBRC 110071</strain>
    </source>
</reference>
<dbReference type="Pfam" id="PF00501">
    <property type="entry name" value="AMP-binding"/>
    <property type="match status" value="1"/>
</dbReference>
<dbReference type="InterPro" id="IPR042099">
    <property type="entry name" value="ANL_N_sf"/>
</dbReference>
<comment type="caution">
    <text evidence="8">The sequence shown here is derived from an EMBL/GenBank/DDBJ whole genome shotgun (WGS) entry which is preliminary data.</text>
</comment>
<dbReference type="GO" id="GO:0005524">
    <property type="term" value="F:ATP binding"/>
    <property type="evidence" value="ECO:0007669"/>
    <property type="project" value="UniProtKB-KW"/>
</dbReference>
<reference evidence="8" key="2">
    <citation type="submission" date="2023-01" db="EMBL/GenBank/DDBJ databases">
        <title>Draft genome sequence of Litoribrevibacter albus strain NBRC 110071.</title>
        <authorList>
            <person name="Sun Q."/>
            <person name="Mori K."/>
        </authorList>
    </citation>
    <scope>NUCLEOTIDE SEQUENCE</scope>
    <source>
        <strain evidence="8">NBRC 110071</strain>
    </source>
</reference>
<dbReference type="GO" id="GO:0006629">
    <property type="term" value="P:lipid metabolic process"/>
    <property type="evidence" value="ECO:0007669"/>
    <property type="project" value="InterPro"/>
</dbReference>
<dbReference type="Proteomes" id="UP001161389">
    <property type="component" value="Unassembled WGS sequence"/>
</dbReference>
<organism evidence="8 9">
    <name type="scientific">Litoribrevibacter albus</name>
    <dbReference type="NCBI Taxonomy" id="1473156"/>
    <lineage>
        <taxon>Bacteria</taxon>
        <taxon>Pseudomonadati</taxon>
        <taxon>Pseudomonadota</taxon>
        <taxon>Gammaproteobacteria</taxon>
        <taxon>Oceanospirillales</taxon>
        <taxon>Oceanospirillaceae</taxon>
        <taxon>Litoribrevibacter</taxon>
    </lineage>
</organism>
<evidence type="ECO:0000256" key="4">
    <source>
        <dbReference type="ARBA" id="ARBA00022840"/>
    </source>
</evidence>
<feature type="domain" description="AMP-binding enzyme C-terminal" evidence="6">
    <location>
        <begin position="562"/>
        <end position="631"/>
    </location>
</feature>
<dbReference type="AlphaFoldDB" id="A0AA37SE85"/>
<keyword evidence="2" id="KW-0436">Ligase</keyword>
<keyword evidence="3" id="KW-0547">Nucleotide-binding</keyword>
<dbReference type="EMBL" id="BSNM01000016">
    <property type="protein sequence ID" value="GLQ32672.1"/>
    <property type="molecule type" value="Genomic_DNA"/>
</dbReference>
<keyword evidence="4" id="KW-0067">ATP-binding</keyword>
<dbReference type="InterPro" id="IPR025110">
    <property type="entry name" value="AMP-bd_C"/>
</dbReference>
<accession>A0AA37SE85</accession>
<name>A0AA37SE85_9GAMM</name>
<keyword evidence="9" id="KW-1185">Reference proteome</keyword>
<dbReference type="Gene3D" id="3.40.50.12780">
    <property type="entry name" value="N-terminal domain of ligase-like"/>
    <property type="match status" value="1"/>
</dbReference>
<evidence type="ECO:0000313" key="9">
    <source>
        <dbReference type="Proteomes" id="UP001161389"/>
    </source>
</evidence>
<dbReference type="InterPro" id="IPR032387">
    <property type="entry name" value="ACAS_N"/>
</dbReference>
<dbReference type="PANTHER" id="PTHR42921:SF1">
    <property type="entry name" value="ACETOACETYL-COA SYNTHETASE"/>
    <property type="match status" value="1"/>
</dbReference>
<dbReference type="Gene3D" id="3.30.300.30">
    <property type="match status" value="1"/>
</dbReference>
<evidence type="ECO:0000256" key="2">
    <source>
        <dbReference type="ARBA" id="ARBA00022598"/>
    </source>
</evidence>